<evidence type="ECO:0000256" key="1">
    <source>
        <dbReference type="SAM" id="MobiDB-lite"/>
    </source>
</evidence>
<comment type="caution">
    <text evidence="3">The sequence shown here is derived from an EMBL/GenBank/DDBJ whole genome shotgun (WGS) entry which is preliminary data.</text>
</comment>
<name>A0A645IRJ3_9ZZZZ</name>
<feature type="region of interest" description="Disordered" evidence="1">
    <location>
        <begin position="1"/>
        <end position="41"/>
    </location>
</feature>
<gene>
    <name evidence="3" type="ORF">SDC9_201515</name>
</gene>
<feature type="transmembrane region" description="Helical" evidence="2">
    <location>
        <begin position="51"/>
        <end position="69"/>
    </location>
</feature>
<reference evidence="3" key="1">
    <citation type="submission" date="2019-08" db="EMBL/GenBank/DDBJ databases">
        <authorList>
            <person name="Kucharzyk K."/>
            <person name="Murdoch R.W."/>
            <person name="Higgins S."/>
            <person name="Loffler F."/>
        </authorList>
    </citation>
    <scope>NUCLEOTIDE SEQUENCE</scope>
</reference>
<feature type="compositionally biased region" description="Basic and acidic residues" evidence="1">
    <location>
        <begin position="1"/>
        <end position="29"/>
    </location>
</feature>
<keyword evidence="2" id="KW-1133">Transmembrane helix</keyword>
<keyword evidence="2" id="KW-0472">Membrane</keyword>
<organism evidence="3">
    <name type="scientific">bioreactor metagenome</name>
    <dbReference type="NCBI Taxonomy" id="1076179"/>
    <lineage>
        <taxon>unclassified sequences</taxon>
        <taxon>metagenomes</taxon>
        <taxon>ecological metagenomes</taxon>
    </lineage>
</organism>
<accession>A0A645IRJ3</accession>
<protein>
    <submittedName>
        <fullName evidence="3">Uncharacterized protein</fullName>
    </submittedName>
</protein>
<evidence type="ECO:0000256" key="2">
    <source>
        <dbReference type="SAM" id="Phobius"/>
    </source>
</evidence>
<sequence>MNRANQETHERGLARNQRDQGGEKGDARRKPNPNKRKPQKIQLGFNIGERVLFASIAIGGTIALLYIVANDITGIGSADDMLAAPIVKVIWDNGSKVFA</sequence>
<feature type="compositionally biased region" description="Basic residues" evidence="1">
    <location>
        <begin position="30"/>
        <end position="39"/>
    </location>
</feature>
<evidence type="ECO:0000313" key="3">
    <source>
        <dbReference type="EMBL" id="MPN53847.1"/>
    </source>
</evidence>
<keyword evidence="2" id="KW-0812">Transmembrane</keyword>
<proteinExistence type="predicted"/>
<dbReference type="EMBL" id="VSSQ01121425">
    <property type="protein sequence ID" value="MPN53847.1"/>
    <property type="molecule type" value="Genomic_DNA"/>
</dbReference>
<dbReference type="AlphaFoldDB" id="A0A645IRJ3"/>